<proteinExistence type="predicted"/>
<dbReference type="KEGG" id="sli:Slin_0404"/>
<evidence type="ECO:0000313" key="2">
    <source>
        <dbReference type="Proteomes" id="UP000002028"/>
    </source>
</evidence>
<dbReference type="STRING" id="504472.Slin_0404"/>
<dbReference type="Pfam" id="PF13328">
    <property type="entry name" value="HD_4"/>
    <property type="match status" value="1"/>
</dbReference>
<protein>
    <submittedName>
        <fullName evidence="1">Metal dependent phosphohydrolase</fullName>
    </submittedName>
</protein>
<dbReference type="AlphaFoldDB" id="D2QEB3"/>
<sequence length="182" mass="20708">MDIQSTYQETIKFAARKHGETSQIIPGTNLPYVVHLSNVAMEILMAAQETKDFDLKYAIQVALLHDTLEDTNTTFEELQEIFSSEVAQAVQALTKNKNVPKEERMLDSLTRIKKLSKEVWAVKLADRITNLQAPPAHWSSEKIQAYQTQALQIAQELKGGNSYLENRLARKINEYAAYCLKH</sequence>
<dbReference type="RefSeq" id="WP_012925020.1">
    <property type="nucleotide sequence ID" value="NC_013730.1"/>
</dbReference>
<name>D2QEB3_SPILD</name>
<dbReference type="PANTHER" id="PTHR46246">
    <property type="entry name" value="GUANOSINE-3',5'-BIS(DIPHOSPHATE) 3'-PYROPHOSPHOHYDROLASE MESH1"/>
    <property type="match status" value="1"/>
</dbReference>
<dbReference type="Gene3D" id="1.10.3210.10">
    <property type="entry name" value="Hypothetical protein af1432"/>
    <property type="match status" value="1"/>
</dbReference>
<dbReference type="SUPFAM" id="SSF109604">
    <property type="entry name" value="HD-domain/PDEase-like"/>
    <property type="match status" value="1"/>
</dbReference>
<dbReference type="Proteomes" id="UP000002028">
    <property type="component" value="Chromosome"/>
</dbReference>
<reference evidence="1 2" key="1">
    <citation type="journal article" date="2010" name="Stand. Genomic Sci.">
        <title>Complete genome sequence of Spirosoma linguale type strain (1).</title>
        <authorList>
            <person name="Lail K."/>
            <person name="Sikorski J."/>
            <person name="Saunders E."/>
            <person name="Lapidus A."/>
            <person name="Glavina Del Rio T."/>
            <person name="Copeland A."/>
            <person name="Tice H."/>
            <person name="Cheng J.-F."/>
            <person name="Lucas S."/>
            <person name="Nolan M."/>
            <person name="Bruce D."/>
            <person name="Goodwin L."/>
            <person name="Pitluck S."/>
            <person name="Ivanova N."/>
            <person name="Mavromatis K."/>
            <person name="Ovchinnikova G."/>
            <person name="Pati A."/>
            <person name="Chen A."/>
            <person name="Palaniappan K."/>
            <person name="Land M."/>
            <person name="Hauser L."/>
            <person name="Chang Y.-J."/>
            <person name="Jeffries C.D."/>
            <person name="Chain P."/>
            <person name="Brettin T."/>
            <person name="Detter J.C."/>
            <person name="Schuetze A."/>
            <person name="Rohde M."/>
            <person name="Tindall B.J."/>
            <person name="Goeker M."/>
            <person name="Bristow J."/>
            <person name="Eisen J.A."/>
            <person name="Markowitz V."/>
            <person name="Hugenholtz P."/>
            <person name="Kyrpides N.C."/>
            <person name="Klenk H.-P."/>
            <person name="Chen F."/>
        </authorList>
    </citation>
    <scope>NUCLEOTIDE SEQUENCE [LARGE SCALE GENOMIC DNA]</scope>
    <source>
        <strain evidence="2">ATCC 33905 / DSM 74 / LMG 10896 / Claus 1</strain>
    </source>
</reference>
<keyword evidence="2" id="KW-1185">Reference proteome</keyword>
<dbReference type="EMBL" id="CP001769">
    <property type="protein sequence ID" value="ADB36468.1"/>
    <property type="molecule type" value="Genomic_DNA"/>
</dbReference>
<accession>D2QEB3</accession>
<dbReference type="InterPro" id="IPR052194">
    <property type="entry name" value="MESH1"/>
</dbReference>
<dbReference type="eggNOG" id="COG0317">
    <property type="taxonomic scope" value="Bacteria"/>
</dbReference>
<organism evidence="1 2">
    <name type="scientific">Spirosoma linguale (strain ATCC 33905 / DSM 74 / LMG 10896 / Claus 1)</name>
    <dbReference type="NCBI Taxonomy" id="504472"/>
    <lineage>
        <taxon>Bacteria</taxon>
        <taxon>Pseudomonadati</taxon>
        <taxon>Bacteroidota</taxon>
        <taxon>Cytophagia</taxon>
        <taxon>Cytophagales</taxon>
        <taxon>Cytophagaceae</taxon>
        <taxon>Spirosoma</taxon>
    </lineage>
</organism>
<gene>
    <name evidence="1" type="ordered locus">Slin_0404</name>
</gene>
<evidence type="ECO:0000313" key="1">
    <source>
        <dbReference type="EMBL" id="ADB36468.1"/>
    </source>
</evidence>
<dbReference type="PANTHER" id="PTHR46246:SF1">
    <property type="entry name" value="GUANOSINE-3',5'-BIS(DIPHOSPHATE) 3'-PYROPHOSPHOHYDROLASE MESH1"/>
    <property type="match status" value="1"/>
</dbReference>
<dbReference type="GO" id="GO:0008893">
    <property type="term" value="F:guanosine-3',5'-bis(diphosphate) 3'-diphosphatase activity"/>
    <property type="evidence" value="ECO:0007669"/>
    <property type="project" value="TreeGrafter"/>
</dbReference>
<dbReference type="HOGENOM" id="CLU_084517_3_0_10"/>